<organism evidence="3 4">
    <name type="scientific">Maribacter algarum</name>
    <name type="common">ex Zhang et al. 2020</name>
    <dbReference type="NCBI Taxonomy" id="2578118"/>
    <lineage>
        <taxon>Bacteria</taxon>
        <taxon>Pseudomonadati</taxon>
        <taxon>Bacteroidota</taxon>
        <taxon>Flavobacteriia</taxon>
        <taxon>Flavobacteriales</taxon>
        <taxon>Flavobacteriaceae</taxon>
        <taxon>Maribacter</taxon>
    </lineage>
</organism>
<name>A0A5S3QJ76_9FLAO</name>
<reference evidence="3 4" key="1">
    <citation type="submission" date="2019-05" db="EMBL/GenBank/DDBJ databases">
        <authorList>
            <person name="Zhang J.-Y."/>
            <person name="Feg X."/>
            <person name="Du Z.-J."/>
        </authorList>
    </citation>
    <scope>NUCLEOTIDE SEQUENCE [LARGE SCALE GENOMIC DNA]</scope>
    <source>
        <strain evidence="3 4">RZ26</strain>
    </source>
</reference>
<evidence type="ECO:0000256" key="1">
    <source>
        <dbReference type="SAM" id="MobiDB-lite"/>
    </source>
</evidence>
<proteinExistence type="predicted"/>
<accession>A0A5S3QJ76</accession>
<dbReference type="AlphaFoldDB" id="A0A5S3QJ76"/>
<comment type="caution">
    <text evidence="3">The sequence shown here is derived from an EMBL/GenBank/DDBJ whole genome shotgun (WGS) entry which is preliminary data.</text>
</comment>
<feature type="signal peptide" evidence="2">
    <location>
        <begin position="1"/>
        <end position="24"/>
    </location>
</feature>
<dbReference type="RefSeq" id="WP_138655806.1">
    <property type="nucleotide sequence ID" value="NZ_VATY01000001.1"/>
</dbReference>
<dbReference type="Gene3D" id="2.40.128.270">
    <property type="match status" value="1"/>
</dbReference>
<protein>
    <recommendedName>
        <fullName evidence="5">Lipocalin-like domain-containing protein</fullName>
    </recommendedName>
</protein>
<evidence type="ECO:0000313" key="3">
    <source>
        <dbReference type="EMBL" id="TMM57874.1"/>
    </source>
</evidence>
<evidence type="ECO:0000313" key="4">
    <source>
        <dbReference type="Proteomes" id="UP000310314"/>
    </source>
</evidence>
<dbReference type="InterPro" id="IPR038670">
    <property type="entry name" value="HslJ-like_sf"/>
</dbReference>
<evidence type="ECO:0008006" key="5">
    <source>
        <dbReference type="Google" id="ProtNLM"/>
    </source>
</evidence>
<dbReference type="OrthoDB" id="826659at2"/>
<gene>
    <name evidence="3" type="ORF">FEE95_00120</name>
</gene>
<evidence type="ECO:0000256" key="2">
    <source>
        <dbReference type="SAM" id="SignalP"/>
    </source>
</evidence>
<dbReference type="Proteomes" id="UP000310314">
    <property type="component" value="Unassembled WGS sequence"/>
</dbReference>
<feature type="region of interest" description="Disordered" evidence="1">
    <location>
        <begin position="96"/>
        <end position="120"/>
    </location>
</feature>
<feature type="chain" id="PRO_5024388930" description="Lipocalin-like domain-containing protein" evidence="2">
    <location>
        <begin position="25"/>
        <end position="299"/>
    </location>
</feature>
<keyword evidence="4" id="KW-1185">Reference proteome</keyword>
<dbReference type="EMBL" id="VATY01000001">
    <property type="protein sequence ID" value="TMM57874.1"/>
    <property type="molecule type" value="Genomic_DNA"/>
</dbReference>
<sequence length="299" mass="32389">MKKNILIYGLGMVTLFFSACTIDADDGNNFANLQADIETITNNVSTGSWVITNFIDSGKNETGDFTGYGFSFNADGSLVADNATNNATGTWSITIDDDSNDDSNDDSSSSSLNDDNSDDDCNNCSVSQLTDVLTACSGWYVDKLELNDNDLEDNLNGYTFDFSADGTMNVSWNNNEYSGTWEASGSGNNIQVEITITDIGDLEATWTLHEIELENGESKVDLRIGGDDRLRFKNDCTIGNFSGGSSFGDIDFNIFFASPADFAELSEDWDIISHSASKIELKHVSGGDGGIDLLTFEKN</sequence>
<dbReference type="PROSITE" id="PS51257">
    <property type="entry name" value="PROKAR_LIPOPROTEIN"/>
    <property type="match status" value="1"/>
</dbReference>
<feature type="compositionally biased region" description="Acidic residues" evidence="1">
    <location>
        <begin position="96"/>
        <end position="105"/>
    </location>
</feature>
<keyword evidence="2" id="KW-0732">Signal</keyword>